<keyword evidence="1" id="KW-0472">Membrane</keyword>
<accession>A0ABS5DPJ5</accession>
<keyword evidence="3" id="KW-1185">Reference proteome</keyword>
<sequence>MNSEYMYVLMLLISQVCCPIMWALAHRRPMATGYPRNWGNGPWVPDNPYGV</sequence>
<name>A0ABS5DPJ5_9PSEU</name>
<gene>
    <name evidence="2" type="ORF">KBO27_28850</name>
</gene>
<keyword evidence="1" id="KW-0812">Transmembrane</keyword>
<dbReference type="Proteomes" id="UP000674084">
    <property type="component" value="Unassembled WGS sequence"/>
</dbReference>
<organism evidence="2 3">
    <name type="scientific">Saccharopolyspora endophytica</name>
    <dbReference type="NCBI Taxonomy" id="543886"/>
    <lineage>
        <taxon>Bacteria</taxon>
        <taxon>Bacillati</taxon>
        <taxon>Actinomycetota</taxon>
        <taxon>Actinomycetes</taxon>
        <taxon>Pseudonocardiales</taxon>
        <taxon>Pseudonocardiaceae</taxon>
        <taxon>Saccharopolyspora</taxon>
    </lineage>
</organism>
<comment type="caution">
    <text evidence="2">The sequence shown here is derived from an EMBL/GenBank/DDBJ whole genome shotgun (WGS) entry which is preliminary data.</text>
</comment>
<feature type="transmembrane region" description="Helical" evidence="1">
    <location>
        <begin position="6"/>
        <end position="25"/>
    </location>
</feature>
<reference evidence="2 3" key="1">
    <citation type="submission" date="2021-04" db="EMBL/GenBank/DDBJ databases">
        <title>Whole-genome sequencing of Saccharopolyspora endophytica KCTC 19397.</title>
        <authorList>
            <person name="Ay H."/>
            <person name="Saygin H."/>
            <person name="Sahin N."/>
        </authorList>
    </citation>
    <scope>NUCLEOTIDE SEQUENCE [LARGE SCALE GENOMIC DNA]</scope>
    <source>
        <strain evidence="2 3">KCTC 19397</strain>
    </source>
</reference>
<dbReference type="EMBL" id="JAGPXE010000016">
    <property type="protein sequence ID" value="MBQ0927967.1"/>
    <property type="molecule type" value="Genomic_DNA"/>
</dbReference>
<dbReference type="RefSeq" id="WP_210973020.1">
    <property type="nucleotide sequence ID" value="NZ_JAGPXE010000016.1"/>
</dbReference>
<evidence type="ECO:0000313" key="2">
    <source>
        <dbReference type="EMBL" id="MBQ0927967.1"/>
    </source>
</evidence>
<evidence type="ECO:0000256" key="1">
    <source>
        <dbReference type="SAM" id="Phobius"/>
    </source>
</evidence>
<proteinExistence type="predicted"/>
<evidence type="ECO:0000313" key="3">
    <source>
        <dbReference type="Proteomes" id="UP000674084"/>
    </source>
</evidence>
<protein>
    <submittedName>
        <fullName evidence="2">Uncharacterized protein</fullName>
    </submittedName>
</protein>
<keyword evidence="1" id="KW-1133">Transmembrane helix</keyword>